<keyword evidence="1" id="KW-0472">Membrane</keyword>
<proteinExistence type="predicted"/>
<name>A0A1T5A8J4_9SPHN</name>
<dbReference type="AlphaFoldDB" id="A0A1T5A8J4"/>
<sequence>MTLSHSLCTGAMIAAGIVALVAIVISFREEWSRVRVVLGFQPAAPIVPHTPSPAEERGGANREIVG</sequence>
<dbReference type="RefSeq" id="WP_079646629.1">
    <property type="nucleotide sequence ID" value="NZ_FUYM01000001.1"/>
</dbReference>
<organism evidence="2 3">
    <name type="scientific">Rhizorhabdus histidinilytica</name>
    <dbReference type="NCBI Taxonomy" id="439228"/>
    <lineage>
        <taxon>Bacteria</taxon>
        <taxon>Pseudomonadati</taxon>
        <taxon>Pseudomonadota</taxon>
        <taxon>Alphaproteobacteria</taxon>
        <taxon>Sphingomonadales</taxon>
        <taxon>Sphingomonadaceae</taxon>
        <taxon>Rhizorhabdus</taxon>
    </lineage>
</organism>
<dbReference type="Proteomes" id="UP000189818">
    <property type="component" value="Unassembled WGS sequence"/>
</dbReference>
<gene>
    <name evidence="2" type="ORF">SAMN06295920_101712</name>
</gene>
<evidence type="ECO:0000313" key="2">
    <source>
        <dbReference type="EMBL" id="SKB31342.1"/>
    </source>
</evidence>
<evidence type="ECO:0000313" key="3">
    <source>
        <dbReference type="Proteomes" id="UP000189818"/>
    </source>
</evidence>
<protein>
    <submittedName>
        <fullName evidence="2">Uncharacterized protein</fullName>
    </submittedName>
</protein>
<keyword evidence="3" id="KW-1185">Reference proteome</keyword>
<reference evidence="3" key="1">
    <citation type="submission" date="2017-02" db="EMBL/GenBank/DDBJ databases">
        <authorList>
            <person name="Varghese N."/>
            <person name="Submissions S."/>
        </authorList>
    </citation>
    <scope>NUCLEOTIDE SEQUENCE [LARGE SCALE GENOMIC DNA]</scope>
    <source>
        <strain evidence="3">UM2</strain>
    </source>
</reference>
<feature type="transmembrane region" description="Helical" evidence="1">
    <location>
        <begin position="6"/>
        <end position="27"/>
    </location>
</feature>
<accession>A0A1T5A8J4</accession>
<dbReference type="STRING" id="439228.SAMN06295920_101712"/>
<dbReference type="EMBL" id="FUYM01000001">
    <property type="protein sequence ID" value="SKB31342.1"/>
    <property type="molecule type" value="Genomic_DNA"/>
</dbReference>
<keyword evidence="1" id="KW-0812">Transmembrane</keyword>
<evidence type="ECO:0000256" key="1">
    <source>
        <dbReference type="SAM" id="Phobius"/>
    </source>
</evidence>
<keyword evidence="1" id="KW-1133">Transmembrane helix</keyword>